<dbReference type="EMBL" id="BMMP01000027">
    <property type="protein sequence ID" value="GGO58011.1"/>
    <property type="molecule type" value="Genomic_DNA"/>
</dbReference>
<proteinExistence type="predicted"/>
<name>A0ABQ2MTV9_9ACTN</name>
<protein>
    <submittedName>
        <fullName evidence="2">Uncharacterized protein</fullName>
    </submittedName>
</protein>
<evidence type="ECO:0000313" key="3">
    <source>
        <dbReference type="Proteomes" id="UP000631535"/>
    </source>
</evidence>
<accession>A0ABQ2MTV9</accession>
<comment type="caution">
    <text evidence="2">The sequence shown here is derived from an EMBL/GenBank/DDBJ whole genome shotgun (WGS) entry which is preliminary data.</text>
</comment>
<keyword evidence="3" id="KW-1185">Reference proteome</keyword>
<evidence type="ECO:0000256" key="1">
    <source>
        <dbReference type="SAM" id="MobiDB-lite"/>
    </source>
</evidence>
<feature type="compositionally biased region" description="Basic and acidic residues" evidence="1">
    <location>
        <begin position="41"/>
        <end position="62"/>
    </location>
</feature>
<gene>
    <name evidence="2" type="ORF">GCM10012287_55190</name>
</gene>
<sequence length="62" mass="6683">MKSGPPDGGTVARDPVTAERRWQRPGRGAGEVRPFGPSGHGEPDRGTDDHYRGDDAEDEARP</sequence>
<organism evidence="2 3">
    <name type="scientific">Streptomyces daqingensis</name>
    <dbReference type="NCBI Taxonomy" id="1472640"/>
    <lineage>
        <taxon>Bacteria</taxon>
        <taxon>Bacillati</taxon>
        <taxon>Actinomycetota</taxon>
        <taxon>Actinomycetes</taxon>
        <taxon>Kitasatosporales</taxon>
        <taxon>Streptomycetaceae</taxon>
        <taxon>Streptomyces</taxon>
    </lineage>
</organism>
<feature type="region of interest" description="Disordered" evidence="1">
    <location>
        <begin position="1"/>
        <end position="62"/>
    </location>
</feature>
<dbReference type="Proteomes" id="UP000631535">
    <property type="component" value="Unassembled WGS sequence"/>
</dbReference>
<reference evidence="3" key="1">
    <citation type="journal article" date="2019" name="Int. J. Syst. Evol. Microbiol.">
        <title>The Global Catalogue of Microorganisms (GCM) 10K type strain sequencing project: providing services to taxonomists for standard genome sequencing and annotation.</title>
        <authorList>
            <consortium name="The Broad Institute Genomics Platform"/>
            <consortium name="The Broad Institute Genome Sequencing Center for Infectious Disease"/>
            <person name="Wu L."/>
            <person name="Ma J."/>
        </authorList>
    </citation>
    <scope>NUCLEOTIDE SEQUENCE [LARGE SCALE GENOMIC DNA]</scope>
    <source>
        <strain evidence="3">CGMCC 4.7178</strain>
    </source>
</reference>
<evidence type="ECO:0000313" key="2">
    <source>
        <dbReference type="EMBL" id="GGO58011.1"/>
    </source>
</evidence>